<feature type="compositionally biased region" description="Polar residues" evidence="1">
    <location>
        <begin position="8"/>
        <end position="18"/>
    </location>
</feature>
<dbReference type="WBParaSite" id="jg7920">
    <property type="protein sequence ID" value="jg7920"/>
    <property type="gene ID" value="jg7920"/>
</dbReference>
<feature type="compositionally biased region" description="Polar residues" evidence="1">
    <location>
        <begin position="271"/>
        <end position="286"/>
    </location>
</feature>
<evidence type="ECO:0000256" key="1">
    <source>
        <dbReference type="SAM" id="MobiDB-lite"/>
    </source>
</evidence>
<dbReference type="GO" id="GO:0005634">
    <property type="term" value="C:nucleus"/>
    <property type="evidence" value="ECO:0007669"/>
    <property type="project" value="TreeGrafter"/>
</dbReference>
<dbReference type="Proteomes" id="UP000887574">
    <property type="component" value="Unplaced"/>
</dbReference>
<dbReference type="PANTHER" id="PTHR14689:SF0">
    <property type="entry name" value="COILED-COIL DOMAIN-CONTAINING PROTEIN 82"/>
    <property type="match status" value="1"/>
</dbReference>
<dbReference type="PANTHER" id="PTHR14689">
    <property type="entry name" value="PHORBOL-ESTER_DAG-TYPE DOMAIN-CONTAINING PROTEIN"/>
    <property type="match status" value="1"/>
</dbReference>
<feature type="compositionally biased region" description="Basic residues" evidence="1">
    <location>
        <begin position="219"/>
        <end position="228"/>
    </location>
</feature>
<evidence type="ECO:0000313" key="3">
    <source>
        <dbReference type="WBParaSite" id="jg7920"/>
    </source>
</evidence>
<proteinExistence type="predicted"/>
<protein>
    <submittedName>
        <fullName evidence="3">Uncharacterized protein</fullName>
    </submittedName>
</protein>
<accession>A0A915EQP7</accession>
<sequence>MFLPKVSPNKSPQKNASLMSGRMTGSVAQIFNFTVKELAGPSTSSLQDKPDDAFSFTDDEEPEPSIVPPPSKPANIPKVGLQSVYVPTTVNSSENESDLLKHVVPKKRHLVQKNVVEQADSGVSTVHNQFTSSVLADDGATPQTSSSSSSWTPHCFLKSEYAEDNDCVCLELDKPKEQELPLATCFIKIEEPDEQKQEGEAVRSNELARPILPKLRWCPGRKRKSGKKKDKDKDWVMAGQEKSKKEKHKKKKHKKHKKEKRRKSMDCEMDPTSSPNHFGSESSSRRASLIDDNLDSSLHSRKRRLVNKQWNGSEETQCDTSFVTERLKCFSKADGRSLPKGTFLVVKEEAFKSDCPLWKVDNQNLLQKYLPLLLNQPTAADEHVEEIRRYKNSSTYAGWCDQIADEYLIVEIRYVKHSRSENIIEPVIPIADLIPAISSEIAGQSVVKTEEELRRERQQQSIMRREWGTTVKSTNDWNFLCALDEFDQKNGKARHKISNKVKWLDEFQAAINNYTNLYTHDGDNLLVADTCQACANADISAIIQLFTQETYNRDTLLVYEPNFGDVENSCLPAVVILTNYMLN</sequence>
<organism evidence="2 3">
    <name type="scientific">Ditylenchus dipsaci</name>
    <dbReference type="NCBI Taxonomy" id="166011"/>
    <lineage>
        <taxon>Eukaryota</taxon>
        <taxon>Metazoa</taxon>
        <taxon>Ecdysozoa</taxon>
        <taxon>Nematoda</taxon>
        <taxon>Chromadorea</taxon>
        <taxon>Rhabditida</taxon>
        <taxon>Tylenchina</taxon>
        <taxon>Tylenchomorpha</taxon>
        <taxon>Sphaerularioidea</taxon>
        <taxon>Anguinidae</taxon>
        <taxon>Anguininae</taxon>
        <taxon>Ditylenchus</taxon>
    </lineage>
</organism>
<reference evidence="3" key="1">
    <citation type="submission" date="2022-11" db="UniProtKB">
        <authorList>
            <consortium name="WormBaseParasite"/>
        </authorList>
    </citation>
    <scope>IDENTIFICATION</scope>
</reference>
<feature type="compositionally biased region" description="Basic residues" evidence="1">
    <location>
        <begin position="245"/>
        <end position="263"/>
    </location>
</feature>
<name>A0A915EQP7_9BILA</name>
<feature type="region of interest" description="Disordered" evidence="1">
    <location>
        <begin position="213"/>
        <end position="287"/>
    </location>
</feature>
<keyword evidence="2" id="KW-1185">Reference proteome</keyword>
<feature type="region of interest" description="Disordered" evidence="1">
    <location>
        <begin position="40"/>
        <end position="79"/>
    </location>
</feature>
<feature type="region of interest" description="Disordered" evidence="1">
    <location>
        <begin position="1"/>
        <end position="21"/>
    </location>
</feature>
<evidence type="ECO:0000313" key="2">
    <source>
        <dbReference type="Proteomes" id="UP000887574"/>
    </source>
</evidence>
<dbReference type="AlphaFoldDB" id="A0A915EQP7"/>